<dbReference type="AlphaFoldDB" id="A0A3D3TME1"/>
<gene>
    <name evidence="1" type="ORF">DIT26_03465</name>
</gene>
<comment type="caution">
    <text evidence="1">The sequence shown here is derived from an EMBL/GenBank/DDBJ whole genome shotgun (WGS) entry which is preliminary data.</text>
</comment>
<sequence>MTAEGNQVSPKKILETVFDLIRNFSKFFSFSIEAEEMKTIEL</sequence>
<accession>A0A3D3TME1</accession>
<dbReference type="Proteomes" id="UP000264215">
    <property type="component" value="Unassembled WGS sequence"/>
</dbReference>
<evidence type="ECO:0000313" key="1">
    <source>
        <dbReference type="EMBL" id="HCO69633.1"/>
    </source>
</evidence>
<proteinExistence type="predicted"/>
<dbReference type="EMBL" id="DQBS01000085">
    <property type="protein sequence ID" value="HCO69633.1"/>
    <property type="molecule type" value="Genomic_DNA"/>
</dbReference>
<organism evidence="1 2">
    <name type="scientific">Mesotoga infera</name>
    <dbReference type="NCBI Taxonomy" id="1236046"/>
    <lineage>
        <taxon>Bacteria</taxon>
        <taxon>Thermotogati</taxon>
        <taxon>Thermotogota</taxon>
        <taxon>Thermotogae</taxon>
        <taxon>Kosmotogales</taxon>
        <taxon>Kosmotogaceae</taxon>
        <taxon>Mesotoga</taxon>
    </lineage>
</organism>
<reference evidence="1 2" key="1">
    <citation type="journal article" date="2018" name="Nat. Biotechnol.">
        <title>A standardized bacterial taxonomy based on genome phylogeny substantially revises the tree of life.</title>
        <authorList>
            <person name="Parks D.H."/>
            <person name="Chuvochina M."/>
            <person name="Waite D.W."/>
            <person name="Rinke C."/>
            <person name="Skarshewski A."/>
            <person name="Chaumeil P.A."/>
            <person name="Hugenholtz P."/>
        </authorList>
    </citation>
    <scope>NUCLEOTIDE SEQUENCE [LARGE SCALE GENOMIC DNA]</scope>
    <source>
        <strain evidence="1">UBA9905</strain>
    </source>
</reference>
<protein>
    <submittedName>
        <fullName evidence="1">MarR family transcriptional regulator</fullName>
    </submittedName>
</protein>
<name>A0A3D3TME1_9BACT</name>
<feature type="non-terminal residue" evidence="1">
    <location>
        <position position="42"/>
    </location>
</feature>
<evidence type="ECO:0000313" key="2">
    <source>
        <dbReference type="Proteomes" id="UP000264215"/>
    </source>
</evidence>